<name>A0A9R1XFW0_LACSA</name>
<feature type="domain" description="SWIM-type" evidence="5">
    <location>
        <begin position="90"/>
        <end position="127"/>
    </location>
</feature>
<comment type="caution">
    <text evidence="6">The sequence shown here is derived from an EMBL/GenBank/DDBJ whole genome shotgun (WGS) entry which is preliminary data.</text>
</comment>
<dbReference type="AlphaFoldDB" id="A0A9R1XFW0"/>
<evidence type="ECO:0000256" key="4">
    <source>
        <dbReference type="PROSITE-ProRule" id="PRU00325"/>
    </source>
</evidence>
<sequence length="295" mass="34197">MTTSGRSESIQSFFDEFVNSKTMLNEFVVQYDKAVASRRAVEEDEDFKTMNSKAEWIEVTCNLTHETLSKGTEEIKYRVGQMDVDIAHWRLVSFRLKDQVNVTCSCAKFETYGILCKHCLYVMKKQHVQTLPNHYILPRWTLDYRFKVSTRNIGLDEMNNEKEVSALTIWYVRANSNKAIEHAKNSPSKIRKLNNLLVKFLEDEFIQDKPNALENPSHHVSAGFTHVETMPQLSIRDPTVLTNTKGRPRNASRIKSSLEMVKKKNLFSLQGIRSLCNRLSNEKEEALQDKQCFYS</sequence>
<dbReference type="Proteomes" id="UP000235145">
    <property type="component" value="Unassembled WGS sequence"/>
</dbReference>
<dbReference type="PANTHER" id="PTHR47718:SF7">
    <property type="entry name" value="PROTEIN FAR1-RELATED SEQUENCE"/>
    <property type="match status" value="1"/>
</dbReference>
<organism evidence="6 7">
    <name type="scientific">Lactuca sativa</name>
    <name type="common">Garden lettuce</name>
    <dbReference type="NCBI Taxonomy" id="4236"/>
    <lineage>
        <taxon>Eukaryota</taxon>
        <taxon>Viridiplantae</taxon>
        <taxon>Streptophyta</taxon>
        <taxon>Embryophyta</taxon>
        <taxon>Tracheophyta</taxon>
        <taxon>Spermatophyta</taxon>
        <taxon>Magnoliopsida</taxon>
        <taxon>eudicotyledons</taxon>
        <taxon>Gunneridae</taxon>
        <taxon>Pentapetalae</taxon>
        <taxon>asterids</taxon>
        <taxon>campanulids</taxon>
        <taxon>Asterales</taxon>
        <taxon>Asteraceae</taxon>
        <taxon>Cichorioideae</taxon>
        <taxon>Cichorieae</taxon>
        <taxon>Lactucinae</taxon>
        <taxon>Lactuca</taxon>
    </lineage>
</organism>
<dbReference type="SMART" id="SM00575">
    <property type="entry name" value="ZnF_PMZ"/>
    <property type="match status" value="1"/>
</dbReference>
<reference evidence="6 7" key="1">
    <citation type="journal article" date="2017" name="Nat. Commun.">
        <title>Genome assembly with in vitro proximity ligation data and whole-genome triplication in lettuce.</title>
        <authorList>
            <person name="Reyes-Chin-Wo S."/>
            <person name="Wang Z."/>
            <person name="Yang X."/>
            <person name="Kozik A."/>
            <person name="Arikit S."/>
            <person name="Song C."/>
            <person name="Xia L."/>
            <person name="Froenicke L."/>
            <person name="Lavelle D.O."/>
            <person name="Truco M.J."/>
            <person name="Xia R."/>
            <person name="Zhu S."/>
            <person name="Xu C."/>
            <person name="Xu H."/>
            <person name="Xu X."/>
            <person name="Cox K."/>
            <person name="Korf I."/>
            <person name="Meyers B.C."/>
            <person name="Michelmore R.W."/>
        </authorList>
    </citation>
    <scope>NUCLEOTIDE SEQUENCE [LARGE SCALE GENOMIC DNA]</scope>
    <source>
        <strain evidence="7">cv. Salinas</strain>
        <tissue evidence="6">Seedlings</tissue>
    </source>
</reference>
<evidence type="ECO:0000256" key="3">
    <source>
        <dbReference type="ARBA" id="ARBA00022833"/>
    </source>
</evidence>
<dbReference type="EMBL" id="NBSK02000004">
    <property type="protein sequence ID" value="KAJ0213115.1"/>
    <property type="molecule type" value="Genomic_DNA"/>
</dbReference>
<dbReference type="GO" id="GO:0008270">
    <property type="term" value="F:zinc ion binding"/>
    <property type="evidence" value="ECO:0007669"/>
    <property type="project" value="UniProtKB-KW"/>
</dbReference>
<keyword evidence="2 4" id="KW-0863">Zinc-finger</keyword>
<evidence type="ECO:0000256" key="2">
    <source>
        <dbReference type="ARBA" id="ARBA00022771"/>
    </source>
</evidence>
<dbReference type="PROSITE" id="PS50966">
    <property type="entry name" value="ZF_SWIM"/>
    <property type="match status" value="1"/>
</dbReference>
<keyword evidence="3" id="KW-0862">Zinc</keyword>
<proteinExistence type="predicted"/>
<accession>A0A9R1XFW0</accession>
<evidence type="ECO:0000313" key="6">
    <source>
        <dbReference type="EMBL" id="KAJ0213115.1"/>
    </source>
</evidence>
<evidence type="ECO:0000259" key="5">
    <source>
        <dbReference type="PROSITE" id="PS50966"/>
    </source>
</evidence>
<keyword evidence="7" id="KW-1185">Reference proteome</keyword>
<dbReference type="InterPro" id="IPR006564">
    <property type="entry name" value="Znf_PMZ"/>
</dbReference>
<keyword evidence="1" id="KW-0479">Metal-binding</keyword>
<protein>
    <recommendedName>
        <fullName evidence="5">SWIM-type domain-containing protein</fullName>
    </recommendedName>
</protein>
<dbReference type="PANTHER" id="PTHR47718">
    <property type="entry name" value="OS01G0519700 PROTEIN"/>
    <property type="match status" value="1"/>
</dbReference>
<dbReference type="InterPro" id="IPR007527">
    <property type="entry name" value="Znf_SWIM"/>
</dbReference>
<dbReference type="Pfam" id="PF04434">
    <property type="entry name" value="SWIM"/>
    <property type="match status" value="1"/>
</dbReference>
<evidence type="ECO:0000256" key="1">
    <source>
        <dbReference type="ARBA" id="ARBA00022723"/>
    </source>
</evidence>
<gene>
    <name evidence="6" type="ORF">LSAT_V11C400158530</name>
</gene>
<evidence type="ECO:0000313" key="7">
    <source>
        <dbReference type="Proteomes" id="UP000235145"/>
    </source>
</evidence>